<dbReference type="Pfam" id="PF13625">
    <property type="entry name" value="Helicase_C_3"/>
    <property type="match status" value="1"/>
</dbReference>
<sequence>MSDPLPLARRLTRLDDDALTSLLLTRQPPPRELRDFFDLADALLDPASIRPALRTLPRAELQRLASGTAPADLDTAVALALVIPDTEAGPSVPPEVAETAGSVMSEHPLPDGQGAQDARRSPQADDTAEVPEPVAATARERAFTAITAVAELVQQLRVAPARVRARGGVSVAEEKRLAPLLSLEPDAVGPLAEVAVAAGLAAVDGEELLSTESADAWSALSPGGRWLALARRWLNGLPAPLPEHLRTARVTDAAALDAAYPAADEPMHAALLDAAERGELLGVWASGHLTLFGRTLFDAADSPADAGRTTPATGTAAATDAAPTALDTTVLDTSALDAELPPEVDQVYLQHDLSVIAPGPLSPALDARLRLAADLENRGVASSYRISQPSIDRALSSGETEQSLHEFLGALSLTGIPQAVDYLLTEGARRHGLVRVLSRPPSESHREADQYHGSGQHLGSDRHPGSDQRDGGDPFRADGRYRSSPQHRGAGEEPPRTLVQSADPSLLTALAADQALSALGLRRDGEGALATRATPASAYWLLLDARYPVIAEDADGRVRLMRRARVLPARPAASAATPPPATAAVTDLVLRLRDAARRNPDDADAWTARLLDRAVRARTPVTIGVRMPDGSTTRLDVTPLSLANGRLRVSDERAGVERTVPVANIVELTAL</sequence>
<dbReference type="InterPro" id="IPR032830">
    <property type="entry name" value="XPB/Ssl2_N"/>
</dbReference>
<evidence type="ECO:0000259" key="2">
    <source>
        <dbReference type="Pfam" id="PF13625"/>
    </source>
</evidence>
<reference evidence="3 4" key="1">
    <citation type="submission" date="2020-07" db="EMBL/GenBank/DDBJ databases">
        <title>Sequencing the genomes of 1000 actinobacteria strains.</title>
        <authorList>
            <person name="Klenk H.-P."/>
        </authorList>
    </citation>
    <scope>NUCLEOTIDE SEQUENCE [LARGE SCALE GENOMIC DNA]</scope>
    <source>
        <strain evidence="3 4">DSM 26474</strain>
    </source>
</reference>
<gene>
    <name evidence="3" type="ORF">BJ984_001609</name>
</gene>
<feature type="region of interest" description="Disordered" evidence="1">
    <location>
        <begin position="435"/>
        <end position="499"/>
    </location>
</feature>
<comment type="caution">
    <text evidence="3">The sequence shown here is derived from an EMBL/GenBank/DDBJ whole genome shotgun (WGS) entry which is preliminary data.</text>
</comment>
<evidence type="ECO:0000313" key="3">
    <source>
        <dbReference type="EMBL" id="NYD70451.1"/>
    </source>
</evidence>
<proteinExistence type="predicted"/>
<feature type="region of interest" description="Disordered" evidence="1">
    <location>
        <begin position="87"/>
        <end position="130"/>
    </location>
</feature>
<name>A0A852SNM5_9MICO</name>
<dbReference type="EMBL" id="JACCBM010000001">
    <property type="protein sequence ID" value="NYD70451.1"/>
    <property type="molecule type" value="Genomic_DNA"/>
</dbReference>
<feature type="domain" description="Helicase XPB/Ssl2 N-terminal" evidence="2">
    <location>
        <begin position="348"/>
        <end position="437"/>
    </location>
</feature>
<evidence type="ECO:0000256" key="1">
    <source>
        <dbReference type="SAM" id="MobiDB-lite"/>
    </source>
</evidence>
<dbReference type="Proteomes" id="UP000549913">
    <property type="component" value="Unassembled WGS sequence"/>
</dbReference>
<organism evidence="3 4">
    <name type="scientific">Herbiconiux flava</name>
    <dbReference type="NCBI Taxonomy" id="881268"/>
    <lineage>
        <taxon>Bacteria</taxon>
        <taxon>Bacillati</taxon>
        <taxon>Actinomycetota</taxon>
        <taxon>Actinomycetes</taxon>
        <taxon>Micrococcales</taxon>
        <taxon>Microbacteriaceae</taxon>
        <taxon>Herbiconiux</taxon>
    </lineage>
</organism>
<evidence type="ECO:0000313" key="4">
    <source>
        <dbReference type="Proteomes" id="UP000549913"/>
    </source>
</evidence>
<accession>A0A852SNM5</accession>
<dbReference type="RefSeq" id="WP_179547572.1">
    <property type="nucleotide sequence ID" value="NZ_BSEW01000001.1"/>
</dbReference>
<feature type="compositionally biased region" description="Basic and acidic residues" evidence="1">
    <location>
        <begin position="459"/>
        <end position="481"/>
    </location>
</feature>
<dbReference type="AlphaFoldDB" id="A0A852SNM5"/>
<protein>
    <recommendedName>
        <fullName evidence="2">Helicase XPB/Ssl2 N-terminal domain-containing protein</fullName>
    </recommendedName>
</protein>
<keyword evidence="4" id="KW-1185">Reference proteome</keyword>